<dbReference type="EMBL" id="LT594324">
    <property type="protein sequence ID" value="SBT44656.1"/>
    <property type="molecule type" value="Genomic_DNA"/>
</dbReference>
<dbReference type="PATRIC" id="fig|299146.4.peg.2196"/>
<keyword evidence="2" id="KW-1185">Reference proteome</keyword>
<organism evidence="1 2">
    <name type="scientific">Micromonospora narathiwatensis</name>
    <dbReference type="NCBI Taxonomy" id="299146"/>
    <lineage>
        <taxon>Bacteria</taxon>
        <taxon>Bacillati</taxon>
        <taxon>Actinomycetota</taxon>
        <taxon>Actinomycetes</taxon>
        <taxon>Micromonosporales</taxon>
        <taxon>Micromonosporaceae</taxon>
        <taxon>Micromonospora</taxon>
    </lineage>
</organism>
<name>A0A1A8ZLD1_9ACTN</name>
<dbReference type="RefSeq" id="WP_091194013.1">
    <property type="nucleotide sequence ID" value="NZ_LT594324.1"/>
</dbReference>
<evidence type="ECO:0000313" key="1">
    <source>
        <dbReference type="EMBL" id="SBT44656.1"/>
    </source>
</evidence>
<proteinExistence type="predicted"/>
<reference evidence="1 2" key="1">
    <citation type="submission" date="2016-06" db="EMBL/GenBank/DDBJ databases">
        <authorList>
            <person name="Kjaerup R.B."/>
            <person name="Dalgaard T.S."/>
            <person name="Juul-Madsen H.R."/>
        </authorList>
    </citation>
    <scope>NUCLEOTIDE SEQUENCE [LARGE SCALE GENOMIC DNA]</scope>
    <source>
        <strain evidence="1 2">DSM 45248</strain>
    </source>
</reference>
<accession>A0A1A8ZLD1</accession>
<dbReference type="Proteomes" id="UP000198765">
    <property type="component" value="Chromosome I"/>
</dbReference>
<dbReference type="InterPro" id="IPR026334">
    <property type="entry name" value="FxSxx-COOH"/>
</dbReference>
<dbReference type="AlphaFoldDB" id="A0A1A8ZLD1"/>
<sequence>MDTGEDVLRSDLIDLTDLDPAALDALPSTVLVAALRRLERRSAAPGDQYAGFESALDGED</sequence>
<dbReference type="NCBIfam" id="TIGR04268">
    <property type="entry name" value="FxSxx-COOH"/>
    <property type="match status" value="1"/>
</dbReference>
<gene>
    <name evidence="1" type="ORF">GA0070621_2125</name>
</gene>
<protein>
    <submittedName>
        <fullName evidence="1">FXSXX-COOH protein</fullName>
    </submittedName>
</protein>
<evidence type="ECO:0000313" key="2">
    <source>
        <dbReference type="Proteomes" id="UP000198765"/>
    </source>
</evidence>